<evidence type="ECO:0000313" key="2">
    <source>
        <dbReference type="EMBL" id="MDV3103565.1"/>
    </source>
</evidence>
<feature type="transmembrane region" description="Helical" evidence="1">
    <location>
        <begin position="46"/>
        <end position="64"/>
    </location>
</feature>
<sequence>MGRKLALLPALLSVMALGWVVGWEVSSGKGEIFEDERSLRIDEVASRMTLQMTMMALAVVMLLLSGRTPEPEAEGAFIAVGLTLAGMGAAHLLLRHYYARVM</sequence>
<dbReference type="AlphaFoldDB" id="A0AAE4T0U6"/>
<comment type="caution">
    <text evidence="2">The sequence shown here is derived from an EMBL/GenBank/DDBJ whole genome shotgun (WGS) entry which is preliminary data.</text>
</comment>
<dbReference type="InterPro" id="IPR019235">
    <property type="entry name" value="DUF2178_TM"/>
</dbReference>
<keyword evidence="1" id="KW-1133">Transmembrane helix</keyword>
<dbReference type="EMBL" id="JAVDZE010000001">
    <property type="protein sequence ID" value="MDV3103565.1"/>
    <property type="molecule type" value="Genomic_DNA"/>
</dbReference>
<dbReference type="Proteomes" id="UP001245683">
    <property type="component" value="Unassembled WGS sequence"/>
</dbReference>
<name>A0AAE4T0U6_9EURY</name>
<accession>A0AAE4T0U6</accession>
<evidence type="ECO:0000313" key="3">
    <source>
        <dbReference type="Proteomes" id="UP001245683"/>
    </source>
</evidence>
<keyword evidence="3" id="KW-1185">Reference proteome</keyword>
<keyword evidence="1" id="KW-0812">Transmembrane</keyword>
<evidence type="ECO:0000256" key="1">
    <source>
        <dbReference type="SAM" id="Phobius"/>
    </source>
</evidence>
<keyword evidence="1" id="KW-0472">Membrane</keyword>
<proteinExistence type="predicted"/>
<reference evidence="2 3" key="1">
    <citation type="submission" date="2023-08" db="EMBL/GenBank/DDBJ databases">
        <title>Draft genome sequence of Thermococcus waiotapuensis WT1T, a thermophilic sulphur-dependent archaeon from order Thermococcales.</title>
        <authorList>
            <person name="Manners S.H."/>
            <person name="Carere C.R."/>
            <person name="Dhami M.K."/>
            <person name="Dobson R.C.J."/>
            <person name="Stott M.B."/>
        </authorList>
    </citation>
    <scope>NUCLEOTIDE SEQUENCE [LARGE SCALE GENOMIC DNA]</scope>
    <source>
        <strain evidence="2 3">WT1</strain>
    </source>
</reference>
<protein>
    <submittedName>
        <fullName evidence="2">DUF2178 domain-containing protein</fullName>
    </submittedName>
</protein>
<gene>
    <name evidence="2" type="ORF">RBI02_03260</name>
</gene>
<dbReference type="RefSeq" id="WP_315340399.1">
    <property type="nucleotide sequence ID" value="NZ_JAVDZE010000001.1"/>
</dbReference>
<dbReference type="Pfam" id="PF09946">
    <property type="entry name" value="DUF2178"/>
    <property type="match status" value="1"/>
</dbReference>
<organism evidence="2 3">
    <name type="scientific">Thermococcus waiotapuensis</name>
    <dbReference type="NCBI Taxonomy" id="90909"/>
    <lineage>
        <taxon>Archaea</taxon>
        <taxon>Methanobacteriati</taxon>
        <taxon>Methanobacteriota</taxon>
        <taxon>Thermococci</taxon>
        <taxon>Thermococcales</taxon>
        <taxon>Thermococcaceae</taxon>
        <taxon>Thermococcus</taxon>
    </lineage>
</organism>
<feature type="transmembrane region" description="Helical" evidence="1">
    <location>
        <begin position="76"/>
        <end position="94"/>
    </location>
</feature>